<feature type="domain" description="NAD-dependent epimerase/dehydratase" evidence="1">
    <location>
        <begin position="4"/>
        <end position="203"/>
    </location>
</feature>
<reference evidence="2 3" key="1">
    <citation type="submission" date="2021-03" db="EMBL/GenBank/DDBJ databases">
        <title>novel species isolated from a fishpond in China.</title>
        <authorList>
            <person name="Lu H."/>
            <person name="Cai Z."/>
        </authorList>
    </citation>
    <scope>NUCLEOTIDE SEQUENCE [LARGE SCALE GENOMIC DNA]</scope>
    <source>
        <strain evidence="2 3">H41</strain>
    </source>
</reference>
<dbReference type="SUPFAM" id="SSF51735">
    <property type="entry name" value="NAD(P)-binding Rossmann-fold domains"/>
    <property type="match status" value="1"/>
</dbReference>
<evidence type="ECO:0000313" key="3">
    <source>
        <dbReference type="Proteomes" id="UP000664317"/>
    </source>
</evidence>
<dbReference type="PANTHER" id="PTHR43245:SF58">
    <property type="entry name" value="BLL5923 PROTEIN"/>
    <property type="match status" value="1"/>
</dbReference>
<dbReference type="Proteomes" id="UP000664317">
    <property type="component" value="Unassembled WGS sequence"/>
</dbReference>
<proteinExistence type="predicted"/>
<dbReference type="RefSeq" id="WP_206579688.1">
    <property type="nucleotide sequence ID" value="NZ_JAFKCT010000009.1"/>
</dbReference>
<dbReference type="InterPro" id="IPR001509">
    <property type="entry name" value="Epimerase_deHydtase"/>
</dbReference>
<dbReference type="InterPro" id="IPR050177">
    <property type="entry name" value="Lipid_A_modif_metabolic_enz"/>
</dbReference>
<dbReference type="PANTHER" id="PTHR43245">
    <property type="entry name" value="BIFUNCTIONAL POLYMYXIN RESISTANCE PROTEIN ARNA"/>
    <property type="match status" value="1"/>
</dbReference>
<dbReference type="Gene3D" id="3.40.50.720">
    <property type="entry name" value="NAD(P)-binding Rossmann-like Domain"/>
    <property type="match status" value="1"/>
</dbReference>
<organism evidence="2 3">
    <name type="scientific">Algoriphagus oliviformis</name>
    <dbReference type="NCBI Taxonomy" id="2811231"/>
    <lineage>
        <taxon>Bacteria</taxon>
        <taxon>Pseudomonadati</taxon>
        <taxon>Bacteroidota</taxon>
        <taxon>Cytophagia</taxon>
        <taxon>Cytophagales</taxon>
        <taxon>Cyclobacteriaceae</taxon>
        <taxon>Algoriphagus</taxon>
    </lineage>
</organism>
<accession>A0ABS3C731</accession>
<dbReference type="Pfam" id="PF01370">
    <property type="entry name" value="Epimerase"/>
    <property type="match status" value="1"/>
</dbReference>
<dbReference type="InterPro" id="IPR036291">
    <property type="entry name" value="NAD(P)-bd_dom_sf"/>
</dbReference>
<gene>
    <name evidence="2" type="ORF">J0A68_18310</name>
</gene>
<sequence length="304" mass="33209">MKYLLTGASGFLGRHILAALPKGAVVTLGRGPENAIECDLASSVPDLPPVDVVIHSAGKAHMVPKTQEEGEEFFRVNLQGSKNLLQALEDSRALPRQLVFISTVSVYGRESGEMISENHPLEGESPYALSKIEAEREMERWGEKNGVPVLILRLPLIVGDSAPGNLGRMIRGIQTGRYASIAGGKARKSMVLAEDVAELIARVGGQRGVYHLTDGYHPSFNELETAIAAQLHTRILLKLPIAVAKVLAKIGDLLPFFPVNSRLVDKMSLDLTFDDSRAQRELSWAPRSVLDFRFLDIKGQQANQ</sequence>
<comment type="caution">
    <text evidence="2">The sequence shown here is derived from an EMBL/GenBank/DDBJ whole genome shotgun (WGS) entry which is preliminary data.</text>
</comment>
<evidence type="ECO:0000313" key="2">
    <source>
        <dbReference type="EMBL" id="MBN7812916.1"/>
    </source>
</evidence>
<protein>
    <submittedName>
        <fullName evidence="2">NAD-dependent epimerase/dehydratase family protein</fullName>
    </submittedName>
</protein>
<name>A0ABS3C731_9BACT</name>
<dbReference type="EMBL" id="JAFKCT010000009">
    <property type="protein sequence ID" value="MBN7812916.1"/>
    <property type="molecule type" value="Genomic_DNA"/>
</dbReference>
<keyword evidence="3" id="KW-1185">Reference proteome</keyword>
<evidence type="ECO:0000259" key="1">
    <source>
        <dbReference type="Pfam" id="PF01370"/>
    </source>
</evidence>